<evidence type="ECO:0000259" key="7">
    <source>
        <dbReference type="Pfam" id="PF20511"/>
    </source>
</evidence>
<evidence type="ECO:0000313" key="9">
    <source>
        <dbReference type="EMBL" id="KGN74365.1"/>
    </source>
</evidence>
<evidence type="ECO:0000256" key="5">
    <source>
        <dbReference type="PIRSR" id="PIRSR036894-1"/>
    </source>
</evidence>
<keyword evidence="10" id="KW-1185">Reference proteome</keyword>
<dbReference type="OrthoDB" id="9808275at2"/>
<evidence type="ECO:0000256" key="1">
    <source>
        <dbReference type="ARBA" id="ARBA00022723"/>
    </source>
</evidence>
<dbReference type="CDD" id="cd07010">
    <property type="entry name" value="cupin_PMI_type_I_N_bac"/>
    <property type="match status" value="1"/>
</dbReference>
<evidence type="ECO:0000256" key="6">
    <source>
        <dbReference type="PIRSR" id="PIRSR036894-2"/>
    </source>
</evidence>
<dbReference type="InterPro" id="IPR016305">
    <property type="entry name" value="Mannose-6-P_Isomerase"/>
</dbReference>
<keyword evidence="9" id="KW-0413">Isomerase</keyword>
<evidence type="ECO:0000259" key="8">
    <source>
        <dbReference type="Pfam" id="PF21621"/>
    </source>
</evidence>
<feature type="active site" evidence="6">
    <location>
        <position position="200"/>
    </location>
</feature>
<keyword evidence="1 5" id="KW-0479">Metal-binding</keyword>
<dbReference type="Gene3D" id="2.60.120.10">
    <property type="entry name" value="Jelly Rolls"/>
    <property type="match status" value="2"/>
</dbReference>
<gene>
    <name evidence="9" type="ORF">HQ47_04740</name>
</gene>
<accession>A0A0A2EAA8</accession>
<dbReference type="GO" id="GO:0005975">
    <property type="term" value="P:carbohydrate metabolic process"/>
    <property type="evidence" value="ECO:0007669"/>
    <property type="project" value="InterPro"/>
</dbReference>
<protein>
    <recommendedName>
        <fullName evidence="3">Phosphohexomutase</fullName>
    </recommendedName>
    <alternativeName>
        <fullName evidence="4">Phosphomannose isomerase</fullName>
    </alternativeName>
</protein>
<dbReference type="InterPro" id="IPR046457">
    <property type="entry name" value="PMI_typeI_cat"/>
</dbReference>
<name>A0A0A2EAA8_9PORP</name>
<dbReference type="PIRSF" id="PIRSF036894">
    <property type="entry name" value="PMI_Firm_short"/>
    <property type="match status" value="1"/>
</dbReference>
<organism evidence="9 10">
    <name type="scientific">Porphyromonas macacae</name>
    <dbReference type="NCBI Taxonomy" id="28115"/>
    <lineage>
        <taxon>Bacteria</taxon>
        <taxon>Pseudomonadati</taxon>
        <taxon>Bacteroidota</taxon>
        <taxon>Bacteroidia</taxon>
        <taxon>Bacteroidales</taxon>
        <taxon>Porphyromonadaceae</taxon>
        <taxon>Porphyromonas</taxon>
    </lineage>
</organism>
<feature type="domain" description="Mannose-6-phosphate isomerase cupin" evidence="8">
    <location>
        <begin position="246"/>
        <end position="314"/>
    </location>
</feature>
<proteinExistence type="predicted"/>
<dbReference type="eggNOG" id="COG1482">
    <property type="taxonomic scope" value="Bacteria"/>
</dbReference>
<reference evidence="9 10" key="1">
    <citation type="submission" date="2014-09" db="EMBL/GenBank/DDBJ databases">
        <title>Draft Genome Sequence of Porphyromonas macacae COT-192_OH2859.</title>
        <authorList>
            <person name="Wallis C."/>
            <person name="Deusch O."/>
            <person name="O'Flynn C."/>
            <person name="Davis I."/>
            <person name="Horsfall A."/>
            <person name="Kirkwood N."/>
            <person name="Harris S."/>
            <person name="Eisen J.A."/>
            <person name="Coil D.A."/>
            <person name="Darling A.E."/>
            <person name="Jospin G."/>
            <person name="Alexiev A."/>
        </authorList>
    </citation>
    <scope>NUCLEOTIDE SEQUENCE [LARGE SCALE GENOMIC DNA]</scope>
    <source>
        <strain evidence="10">COT-192 OH2859</strain>
    </source>
</reference>
<dbReference type="PRINTS" id="PR00714">
    <property type="entry name" value="MAN6PISMRASE"/>
</dbReference>
<evidence type="ECO:0000256" key="2">
    <source>
        <dbReference type="ARBA" id="ARBA00022833"/>
    </source>
</evidence>
<sequence length="328" mass="36903">MNTPLYPLTFRPLLKSVIWGGAEIRPFKGLEPNAEKIGESWEVSHVPGYFSIVENGALAGKSLDELIAEYGDRLVGKPVREKFGERFPLLIKFIDARDDLSIQVHPDDTLAKERHNSFGKTEMWYVIKAKGNAHLYSGFARQSSPEDYKKRIADDTFTDTLAKYEVKAGDVFFLPAGRVHAIGAGCFIAEIQQTSDITYRIYDYNRRDAAGNTRQLHTDEAADAIDYTVREDYRTHYEPEINTAVELVECPYFHTNLLDLDKTIARDHSGLDSFVIYICMEGTLELAMEGADPVELHQGQSVLLPATTKHIALTPAPKCKLLETYIPV</sequence>
<dbReference type="GO" id="GO:0008270">
    <property type="term" value="F:zinc ion binding"/>
    <property type="evidence" value="ECO:0007669"/>
    <property type="project" value="InterPro"/>
</dbReference>
<dbReference type="SUPFAM" id="SSF51182">
    <property type="entry name" value="RmlC-like cupins"/>
    <property type="match status" value="1"/>
</dbReference>
<dbReference type="GO" id="GO:0009298">
    <property type="term" value="P:GDP-mannose biosynthetic process"/>
    <property type="evidence" value="ECO:0007669"/>
    <property type="project" value="InterPro"/>
</dbReference>
<dbReference type="RefSeq" id="WP_036873709.1">
    <property type="nucleotide sequence ID" value="NZ_JRFA01000014.1"/>
</dbReference>
<dbReference type="PANTHER" id="PTHR42742">
    <property type="entry name" value="TRANSCRIPTIONAL REPRESSOR MPRA"/>
    <property type="match status" value="1"/>
</dbReference>
<dbReference type="InterPro" id="IPR011051">
    <property type="entry name" value="RmlC_Cupin_sf"/>
</dbReference>
<evidence type="ECO:0000313" key="10">
    <source>
        <dbReference type="Proteomes" id="UP000030103"/>
    </source>
</evidence>
<dbReference type="InterPro" id="IPR014710">
    <property type="entry name" value="RmlC-like_jellyroll"/>
</dbReference>
<comment type="cofactor">
    <cofactor evidence="5">
        <name>Zn(2+)</name>
        <dbReference type="ChEBI" id="CHEBI:29105"/>
    </cofactor>
    <text evidence="5">Binds 1 zinc ion per subunit.</text>
</comment>
<dbReference type="EMBL" id="JRFA01000014">
    <property type="protein sequence ID" value="KGN74365.1"/>
    <property type="molecule type" value="Genomic_DNA"/>
</dbReference>
<feature type="binding site" evidence="5">
    <location>
        <position position="105"/>
    </location>
    <ligand>
        <name>Zn(2+)</name>
        <dbReference type="ChEBI" id="CHEBI:29105"/>
    </ligand>
</feature>
<dbReference type="Proteomes" id="UP000030103">
    <property type="component" value="Unassembled WGS sequence"/>
</dbReference>
<evidence type="ECO:0000256" key="3">
    <source>
        <dbReference type="ARBA" id="ARBA00029741"/>
    </source>
</evidence>
<feature type="binding site" evidence="5">
    <location>
        <position position="122"/>
    </location>
    <ligand>
        <name>Zn(2+)</name>
        <dbReference type="ChEBI" id="CHEBI:29105"/>
    </ligand>
</feature>
<dbReference type="STRING" id="28115.HQ47_04740"/>
<feature type="domain" description="Phosphomannose isomerase type I catalytic" evidence="7">
    <location>
        <begin position="13"/>
        <end position="116"/>
    </location>
</feature>
<dbReference type="PANTHER" id="PTHR42742:SF3">
    <property type="entry name" value="FRUCTOKINASE"/>
    <property type="match status" value="1"/>
</dbReference>
<feature type="binding site" evidence="5">
    <location>
        <position position="180"/>
    </location>
    <ligand>
        <name>Zn(2+)</name>
        <dbReference type="ChEBI" id="CHEBI:29105"/>
    </ligand>
</feature>
<dbReference type="InterPro" id="IPR051804">
    <property type="entry name" value="Carb_Metab_Reg_Kinase/Isom"/>
</dbReference>
<dbReference type="GO" id="GO:0004476">
    <property type="term" value="F:mannose-6-phosphate isomerase activity"/>
    <property type="evidence" value="ECO:0007669"/>
    <property type="project" value="InterPro"/>
</dbReference>
<keyword evidence="2 5" id="KW-0862">Zinc</keyword>
<dbReference type="InterPro" id="IPR014628">
    <property type="entry name" value="Man6P_isomerase_Firm_short"/>
</dbReference>
<dbReference type="Pfam" id="PF20511">
    <property type="entry name" value="PMI_typeI_cat"/>
    <property type="match status" value="1"/>
</dbReference>
<comment type="caution">
    <text evidence="9">The sequence shown here is derived from an EMBL/GenBank/DDBJ whole genome shotgun (WGS) entry which is preliminary data.</text>
</comment>
<dbReference type="AlphaFoldDB" id="A0A0A2EAA8"/>
<dbReference type="Pfam" id="PF21621">
    <property type="entry name" value="MPI_cupin_dom"/>
    <property type="match status" value="1"/>
</dbReference>
<dbReference type="InterPro" id="IPR049071">
    <property type="entry name" value="MPI_cupin_dom"/>
</dbReference>
<evidence type="ECO:0000256" key="4">
    <source>
        <dbReference type="ARBA" id="ARBA00030762"/>
    </source>
</evidence>